<sequence length="145" mass="17221">MDYLRQERAKKIMIEPGVTRNKLEWLSKGKIVKRFYELKNEVADFMQIKNKPLSELSDPKWICDLAFLIHLTGYLNDLNLKLQKQGQLVNGIADYSRKTKNNLLQPALYLKHKYDTQAVLPRRRLLFRLERRAEGAGRQQRQCKY</sequence>
<proteinExistence type="predicted"/>
<reference evidence="1 2" key="1">
    <citation type="journal article" date="2019" name="Commun. Biol.">
        <title>The bagworm genome reveals a unique fibroin gene that provides high tensile strength.</title>
        <authorList>
            <person name="Kono N."/>
            <person name="Nakamura H."/>
            <person name="Ohtoshi R."/>
            <person name="Tomita M."/>
            <person name="Numata K."/>
            <person name="Arakawa K."/>
        </authorList>
    </citation>
    <scope>NUCLEOTIDE SEQUENCE [LARGE SCALE GENOMIC DNA]</scope>
</reference>
<evidence type="ECO:0000313" key="1">
    <source>
        <dbReference type="EMBL" id="GBP57949.1"/>
    </source>
</evidence>
<dbReference type="Proteomes" id="UP000299102">
    <property type="component" value="Unassembled WGS sequence"/>
</dbReference>
<comment type="caution">
    <text evidence="1">The sequence shown here is derived from an EMBL/GenBank/DDBJ whole genome shotgun (WGS) entry which is preliminary data.</text>
</comment>
<accession>A0A4C1X6E7</accession>
<evidence type="ECO:0000313" key="2">
    <source>
        <dbReference type="Proteomes" id="UP000299102"/>
    </source>
</evidence>
<dbReference type="EMBL" id="BGZK01000723">
    <property type="protein sequence ID" value="GBP57949.1"/>
    <property type="molecule type" value="Genomic_DNA"/>
</dbReference>
<name>A0A4C1X6E7_EUMVA</name>
<dbReference type="STRING" id="151549.A0A4C1X6E7"/>
<dbReference type="OrthoDB" id="1101576at2759"/>
<dbReference type="AlphaFoldDB" id="A0A4C1X6E7"/>
<dbReference type="PANTHER" id="PTHR45913:SF5">
    <property type="entry name" value="GENERAL TRANSCRIPTION FACTOR II-I REPEAT DOMAIN-CONTAINING PROTEIN 2A-LIKE PROTEIN"/>
    <property type="match status" value="1"/>
</dbReference>
<dbReference type="PANTHER" id="PTHR45913">
    <property type="entry name" value="EPM2A-INTERACTING PROTEIN 1"/>
    <property type="match status" value="1"/>
</dbReference>
<gene>
    <name evidence="1" type="primary">GTF2IRD2</name>
    <name evidence="1" type="ORF">EVAR_40809_1</name>
</gene>
<protein>
    <submittedName>
        <fullName evidence="1">General transcription factor II-I repeat domain-containing protein 2A</fullName>
    </submittedName>
</protein>
<organism evidence="1 2">
    <name type="scientific">Eumeta variegata</name>
    <name type="common">Bagworm moth</name>
    <name type="synonym">Eumeta japonica</name>
    <dbReference type="NCBI Taxonomy" id="151549"/>
    <lineage>
        <taxon>Eukaryota</taxon>
        <taxon>Metazoa</taxon>
        <taxon>Ecdysozoa</taxon>
        <taxon>Arthropoda</taxon>
        <taxon>Hexapoda</taxon>
        <taxon>Insecta</taxon>
        <taxon>Pterygota</taxon>
        <taxon>Neoptera</taxon>
        <taxon>Endopterygota</taxon>
        <taxon>Lepidoptera</taxon>
        <taxon>Glossata</taxon>
        <taxon>Ditrysia</taxon>
        <taxon>Tineoidea</taxon>
        <taxon>Psychidae</taxon>
        <taxon>Oiketicinae</taxon>
        <taxon>Eumeta</taxon>
    </lineage>
</organism>
<keyword evidence="2" id="KW-1185">Reference proteome</keyword>